<reference evidence="13 14" key="1">
    <citation type="submission" date="2019-03" db="EMBL/GenBank/DDBJ databases">
        <title>Genomic Encyclopedia of Type Strains, Phase III (KMG-III): the genomes of soil and plant-associated and newly described type strains.</title>
        <authorList>
            <person name="Whitman W."/>
        </authorList>
    </citation>
    <scope>NUCLEOTIDE SEQUENCE [LARGE SCALE GENOMIC DNA]</scope>
    <source>
        <strain evidence="13 14">VKM Ac-2527</strain>
    </source>
</reference>
<dbReference type="PRINTS" id="PR00075">
    <property type="entry name" value="FACDDSATRASE"/>
</dbReference>
<keyword evidence="4" id="KW-0276">Fatty acid metabolism</keyword>
<evidence type="ECO:0000256" key="1">
    <source>
        <dbReference type="ARBA" id="ARBA00004141"/>
    </source>
</evidence>
<keyword evidence="3 11" id="KW-0812">Transmembrane</keyword>
<evidence type="ECO:0000256" key="2">
    <source>
        <dbReference type="ARBA" id="ARBA00008749"/>
    </source>
</evidence>
<dbReference type="PANTHER" id="PTHR11351:SF3">
    <property type="entry name" value="BLL4393 PROTEIN"/>
    <property type="match status" value="1"/>
</dbReference>
<feature type="region of interest" description="Disordered" evidence="10">
    <location>
        <begin position="316"/>
        <end position="344"/>
    </location>
</feature>
<dbReference type="Pfam" id="PF00487">
    <property type="entry name" value="FA_desaturase"/>
    <property type="match status" value="1"/>
</dbReference>
<evidence type="ECO:0000256" key="9">
    <source>
        <dbReference type="ARBA" id="ARBA00023136"/>
    </source>
</evidence>
<dbReference type="GO" id="GO:0006631">
    <property type="term" value="P:fatty acid metabolic process"/>
    <property type="evidence" value="ECO:0007669"/>
    <property type="project" value="UniProtKB-KW"/>
</dbReference>
<dbReference type="CDD" id="cd03505">
    <property type="entry name" value="Delta9-FADS-like"/>
    <property type="match status" value="1"/>
</dbReference>
<evidence type="ECO:0000256" key="6">
    <source>
        <dbReference type="ARBA" id="ARBA00023002"/>
    </source>
</evidence>
<keyword evidence="5 11" id="KW-1133">Transmembrane helix</keyword>
<evidence type="ECO:0000256" key="11">
    <source>
        <dbReference type="SAM" id="Phobius"/>
    </source>
</evidence>
<organism evidence="13 14">
    <name type="scientific">Kribbella caucasensis</name>
    <dbReference type="NCBI Taxonomy" id="2512215"/>
    <lineage>
        <taxon>Bacteria</taxon>
        <taxon>Bacillati</taxon>
        <taxon>Actinomycetota</taxon>
        <taxon>Actinomycetes</taxon>
        <taxon>Propionibacteriales</taxon>
        <taxon>Kribbellaceae</taxon>
        <taxon>Kribbella</taxon>
    </lineage>
</organism>
<feature type="domain" description="Fatty acid desaturase" evidence="12">
    <location>
        <begin position="57"/>
        <end position="270"/>
    </location>
</feature>
<sequence length="344" mass="38559">MTSAADSGESPPGEFQPVGGNLERGLIWVFIVVPTLALLPGIFFAWGGWIGWRDIVLLVVFYVITATGIGAGYHRGFTHGSFKSKRGLKIGLAIAGSMALEGPVIRWVADHRKHHKFSDREGDPHSPWRYGTTAWAVTKGFIFAHVGWVLWGKDRADPKHYAPDLLNDRDMVWISRHFRELAAISLLAPALIGGLWRMSWHGAATGFFWGTLVRIALMHHVTFSINSICHLTGEKPFESRDRSGNVWWLAVLSQGESWHNLHHADPTCARHGVLKGQIDINAWFIKRFERLGWVYNVKWPDQERLQKKRAAIACAASSRIPAGGKEGHRRGVRRQDPEQPQPPG</sequence>
<evidence type="ECO:0000313" key="13">
    <source>
        <dbReference type="EMBL" id="TDO47978.1"/>
    </source>
</evidence>
<proteinExistence type="inferred from homology"/>
<dbReference type="GO" id="GO:0016020">
    <property type="term" value="C:membrane"/>
    <property type="evidence" value="ECO:0007669"/>
    <property type="project" value="UniProtKB-SubCell"/>
</dbReference>
<dbReference type="Proteomes" id="UP000295388">
    <property type="component" value="Unassembled WGS sequence"/>
</dbReference>
<feature type="transmembrane region" description="Helical" evidence="11">
    <location>
        <begin position="128"/>
        <end position="151"/>
    </location>
</feature>
<evidence type="ECO:0000256" key="4">
    <source>
        <dbReference type="ARBA" id="ARBA00022832"/>
    </source>
</evidence>
<gene>
    <name evidence="13" type="ORF">EV643_108295</name>
</gene>
<dbReference type="PANTHER" id="PTHR11351">
    <property type="entry name" value="ACYL-COA DESATURASE"/>
    <property type="match status" value="1"/>
</dbReference>
<accession>A0A4R6KD36</accession>
<evidence type="ECO:0000256" key="7">
    <source>
        <dbReference type="ARBA" id="ARBA00023004"/>
    </source>
</evidence>
<dbReference type="InterPro" id="IPR005804">
    <property type="entry name" value="FA_desaturase_dom"/>
</dbReference>
<comment type="similarity">
    <text evidence="2">Belongs to the fatty acid desaturase type 2 family.</text>
</comment>
<keyword evidence="7" id="KW-0408">Iron</keyword>
<dbReference type="AlphaFoldDB" id="A0A4R6KD36"/>
<dbReference type="InterPro" id="IPR015876">
    <property type="entry name" value="Acyl-CoA_DS"/>
</dbReference>
<evidence type="ECO:0000256" key="5">
    <source>
        <dbReference type="ARBA" id="ARBA00022989"/>
    </source>
</evidence>
<evidence type="ECO:0000256" key="8">
    <source>
        <dbReference type="ARBA" id="ARBA00023098"/>
    </source>
</evidence>
<feature type="transmembrane region" description="Helical" evidence="11">
    <location>
        <begin position="181"/>
        <end position="200"/>
    </location>
</feature>
<feature type="transmembrane region" description="Helical" evidence="11">
    <location>
        <begin position="26"/>
        <end position="49"/>
    </location>
</feature>
<dbReference type="EMBL" id="SNWQ01000008">
    <property type="protein sequence ID" value="TDO47978.1"/>
    <property type="molecule type" value="Genomic_DNA"/>
</dbReference>
<comment type="subcellular location">
    <subcellularLocation>
        <location evidence="1">Membrane</location>
        <topology evidence="1">Multi-pass membrane protein</topology>
    </subcellularLocation>
</comment>
<keyword evidence="14" id="KW-1185">Reference proteome</keyword>
<keyword evidence="6" id="KW-0560">Oxidoreductase</keyword>
<evidence type="ECO:0000256" key="10">
    <source>
        <dbReference type="SAM" id="MobiDB-lite"/>
    </source>
</evidence>
<dbReference type="GO" id="GO:0016717">
    <property type="term" value="F:oxidoreductase activity, acting on paired donors, with oxidation of a pair of donors resulting in the reduction of molecular oxygen to two molecules of water"/>
    <property type="evidence" value="ECO:0007669"/>
    <property type="project" value="InterPro"/>
</dbReference>
<dbReference type="OrthoDB" id="19906at2"/>
<keyword evidence="8" id="KW-0443">Lipid metabolism</keyword>
<feature type="transmembrane region" description="Helical" evidence="11">
    <location>
        <begin position="55"/>
        <end position="75"/>
    </location>
</feature>
<evidence type="ECO:0000313" key="14">
    <source>
        <dbReference type="Proteomes" id="UP000295388"/>
    </source>
</evidence>
<name>A0A4R6KD36_9ACTN</name>
<evidence type="ECO:0000259" key="12">
    <source>
        <dbReference type="Pfam" id="PF00487"/>
    </source>
</evidence>
<keyword evidence="9 11" id="KW-0472">Membrane</keyword>
<evidence type="ECO:0000256" key="3">
    <source>
        <dbReference type="ARBA" id="ARBA00022692"/>
    </source>
</evidence>
<comment type="caution">
    <text evidence="13">The sequence shown here is derived from an EMBL/GenBank/DDBJ whole genome shotgun (WGS) entry which is preliminary data.</text>
</comment>
<protein>
    <submittedName>
        <fullName evidence="13">Stearoyl-CoA desaturase (Delta-9 desaturase)</fullName>
    </submittedName>
</protein>